<evidence type="ECO:0000313" key="2">
    <source>
        <dbReference type="EMBL" id="OQV13435.1"/>
    </source>
</evidence>
<feature type="transmembrane region" description="Helical" evidence="1">
    <location>
        <begin position="226"/>
        <end position="245"/>
    </location>
</feature>
<reference evidence="3" key="1">
    <citation type="submission" date="2017-01" db="EMBL/GenBank/DDBJ databases">
        <title>Comparative genomics of anhydrobiosis in the tardigrade Hypsibius dujardini.</title>
        <authorList>
            <person name="Yoshida Y."/>
            <person name="Koutsovoulos G."/>
            <person name="Laetsch D."/>
            <person name="Stevens L."/>
            <person name="Kumar S."/>
            <person name="Horikawa D."/>
            <person name="Ishino K."/>
            <person name="Komine S."/>
            <person name="Tomita M."/>
            <person name="Blaxter M."/>
            <person name="Arakawa K."/>
        </authorList>
    </citation>
    <scope>NUCLEOTIDE SEQUENCE [LARGE SCALE GENOMIC DNA]</scope>
    <source>
        <strain evidence="3">Z151</strain>
    </source>
</reference>
<feature type="transmembrane region" description="Helical" evidence="1">
    <location>
        <begin position="137"/>
        <end position="156"/>
    </location>
</feature>
<keyword evidence="1" id="KW-0472">Membrane</keyword>
<comment type="caution">
    <text evidence="2">The sequence shown here is derived from an EMBL/GenBank/DDBJ whole genome shotgun (WGS) entry which is preliminary data.</text>
</comment>
<gene>
    <name evidence="2" type="ORF">BV898_12289</name>
</gene>
<accession>A0A1W0WDZ1</accession>
<evidence type="ECO:0000256" key="1">
    <source>
        <dbReference type="SAM" id="Phobius"/>
    </source>
</evidence>
<feature type="transmembrane region" description="Helical" evidence="1">
    <location>
        <begin position="177"/>
        <end position="206"/>
    </location>
</feature>
<dbReference type="AlphaFoldDB" id="A0A1W0WDZ1"/>
<proteinExistence type="predicted"/>
<keyword evidence="1" id="KW-0812">Transmembrane</keyword>
<organism evidence="2 3">
    <name type="scientific">Hypsibius exemplaris</name>
    <name type="common">Freshwater tardigrade</name>
    <dbReference type="NCBI Taxonomy" id="2072580"/>
    <lineage>
        <taxon>Eukaryota</taxon>
        <taxon>Metazoa</taxon>
        <taxon>Ecdysozoa</taxon>
        <taxon>Tardigrada</taxon>
        <taxon>Eutardigrada</taxon>
        <taxon>Parachela</taxon>
        <taxon>Hypsibioidea</taxon>
        <taxon>Hypsibiidae</taxon>
        <taxon>Hypsibius</taxon>
    </lineage>
</organism>
<name>A0A1W0WDZ1_HYPEX</name>
<keyword evidence="1" id="KW-1133">Transmembrane helix</keyword>
<dbReference type="EMBL" id="MTYJ01000123">
    <property type="protein sequence ID" value="OQV13435.1"/>
    <property type="molecule type" value="Genomic_DNA"/>
</dbReference>
<keyword evidence="3" id="KW-1185">Reference proteome</keyword>
<dbReference type="OrthoDB" id="10373574at2759"/>
<dbReference type="Proteomes" id="UP000192578">
    <property type="component" value="Unassembled WGS sequence"/>
</dbReference>
<evidence type="ECO:0000313" key="3">
    <source>
        <dbReference type="Proteomes" id="UP000192578"/>
    </source>
</evidence>
<protein>
    <submittedName>
        <fullName evidence="2">Uncharacterized protein</fullName>
    </submittedName>
</protein>
<sequence length="250" mass="27910">MIDSPQLLLIMGDDLRFRWEETNHGRRSVARAIALLPIRRRDPRPAEKLYPTVTVLGKLKKDKAVYDIYAVEACAASGWRTVARMRMRTADYLQILGICHIFLGILAFLVQIGVNFMCQQYTIYDWHWDAPTLAKSAIGIIAAITYIVQGVLCIGAGKFVTGSTLPDLSEHFCVLKILNAVAILMSSSLLGVSGYLVYVLSLWWAFYEEHLEYIKGPVLVTLTLNMIQIGVGVLELALAFAGLFIRNTSL</sequence>
<feature type="transmembrane region" description="Helical" evidence="1">
    <location>
        <begin position="92"/>
        <end position="117"/>
    </location>
</feature>